<dbReference type="Proteomes" id="UP000515135">
    <property type="component" value="Unplaced"/>
</dbReference>
<sequence length="225" mass="25646">MKYLYLLLIITATTITVTFKEIVEAESGGLNAKEKSLISILAEARKLRWDDGEEYAIGELMRDLDEGVDPEKEDEEMKIGVERFTDQLQRFSDQDREKVKELFRENLGQAETKSLFQDASKLAKEEDEKLKELKKDVGFQEDEKKAFKELVSDVVKGTNVEAKAGDTELALMASAGKKVDKLKEEDKKRLQAMIASHYGEDQARRVFDMAKTIEKEEGDKNQANQ</sequence>
<gene>
    <name evidence="4" type="primary">LOC109478503</name>
</gene>
<protein>
    <submittedName>
        <fullName evidence="4">Stress response protein NST1-like isoform X1</fullName>
    </submittedName>
</protein>
<evidence type="ECO:0000256" key="2">
    <source>
        <dbReference type="SAM" id="SignalP"/>
    </source>
</evidence>
<dbReference type="AlphaFoldDB" id="A0A6P4ZFX4"/>
<dbReference type="KEGG" id="bbel:109478503"/>
<name>A0A6P4ZFX4_BRABE</name>
<dbReference type="OrthoDB" id="10037832at2759"/>
<organism evidence="3 4">
    <name type="scientific">Branchiostoma belcheri</name>
    <name type="common">Amphioxus</name>
    <dbReference type="NCBI Taxonomy" id="7741"/>
    <lineage>
        <taxon>Eukaryota</taxon>
        <taxon>Metazoa</taxon>
        <taxon>Chordata</taxon>
        <taxon>Cephalochordata</taxon>
        <taxon>Leptocardii</taxon>
        <taxon>Amphioxiformes</taxon>
        <taxon>Branchiostomatidae</taxon>
        <taxon>Branchiostoma</taxon>
    </lineage>
</organism>
<dbReference type="GeneID" id="109478503"/>
<keyword evidence="2" id="KW-0732">Signal</keyword>
<feature type="signal peptide" evidence="2">
    <location>
        <begin position="1"/>
        <end position="25"/>
    </location>
</feature>
<dbReference type="RefSeq" id="XP_019635643.1">
    <property type="nucleotide sequence ID" value="XM_019780084.1"/>
</dbReference>
<feature type="chain" id="PRO_5028430319" evidence="2">
    <location>
        <begin position="26"/>
        <end position="225"/>
    </location>
</feature>
<evidence type="ECO:0000313" key="4">
    <source>
        <dbReference type="RefSeq" id="XP_019635643.1"/>
    </source>
</evidence>
<proteinExistence type="predicted"/>
<accession>A0A6P4ZFX4</accession>
<feature type="coiled-coil region" evidence="1">
    <location>
        <begin position="116"/>
        <end position="150"/>
    </location>
</feature>
<keyword evidence="1" id="KW-0175">Coiled coil</keyword>
<reference evidence="4" key="1">
    <citation type="submission" date="2025-08" db="UniProtKB">
        <authorList>
            <consortium name="RefSeq"/>
        </authorList>
    </citation>
    <scope>IDENTIFICATION</scope>
    <source>
        <tissue evidence="4">Gonad</tissue>
    </source>
</reference>
<evidence type="ECO:0000256" key="1">
    <source>
        <dbReference type="SAM" id="Coils"/>
    </source>
</evidence>
<evidence type="ECO:0000313" key="3">
    <source>
        <dbReference type="Proteomes" id="UP000515135"/>
    </source>
</evidence>
<keyword evidence="3" id="KW-1185">Reference proteome</keyword>